<feature type="region of interest" description="Disordered" evidence="19">
    <location>
        <begin position="1"/>
        <end position="40"/>
    </location>
</feature>
<protein>
    <recommendedName>
        <fullName evidence="15">Dynein axonemal heavy chain 3</fullName>
    </recommendedName>
    <alternativeName>
        <fullName evidence="17">Axonemal beta dynein heavy chain 3</fullName>
    </alternativeName>
    <alternativeName>
        <fullName evidence="16">Ciliary dynein heavy chain 3</fullName>
    </alternativeName>
</protein>
<dbReference type="Gene3D" id="1.10.8.1220">
    <property type="match status" value="1"/>
</dbReference>
<evidence type="ECO:0000256" key="19">
    <source>
        <dbReference type="SAM" id="MobiDB-lite"/>
    </source>
</evidence>
<dbReference type="GO" id="GO:0003341">
    <property type="term" value="P:cilium movement"/>
    <property type="evidence" value="ECO:0007669"/>
    <property type="project" value="UniProtKB-ARBA"/>
</dbReference>
<dbReference type="FunFam" id="1.10.8.1220:FF:000001">
    <property type="entry name" value="Dynein axonemal heavy chain 5"/>
    <property type="match status" value="1"/>
</dbReference>
<dbReference type="Gene3D" id="1.10.8.710">
    <property type="match status" value="1"/>
</dbReference>
<feature type="domain" description="AAA+ ATPase" evidence="20">
    <location>
        <begin position="2022"/>
        <end position="2169"/>
    </location>
</feature>
<dbReference type="InterPro" id="IPR043160">
    <property type="entry name" value="Dynein_C_barrel"/>
</dbReference>
<comment type="similarity">
    <text evidence="2">Belongs to the dynein heavy chain family.</text>
</comment>
<evidence type="ECO:0000256" key="5">
    <source>
        <dbReference type="ARBA" id="ARBA00022701"/>
    </source>
</evidence>
<dbReference type="Pfam" id="PF12777">
    <property type="entry name" value="MT"/>
    <property type="match status" value="1"/>
</dbReference>
<evidence type="ECO:0000256" key="9">
    <source>
        <dbReference type="ARBA" id="ARBA00023054"/>
    </source>
</evidence>
<evidence type="ECO:0000256" key="16">
    <source>
        <dbReference type="ARBA" id="ARBA00078559"/>
    </source>
</evidence>
<dbReference type="InterPro" id="IPR041658">
    <property type="entry name" value="AAA_lid_11"/>
</dbReference>
<accession>A0A7J8EXW0</accession>
<dbReference type="InterPro" id="IPR013602">
    <property type="entry name" value="Dynein_heavy_linker"/>
</dbReference>
<feature type="coiled-coil region" evidence="18">
    <location>
        <begin position="2861"/>
        <end position="2926"/>
    </location>
</feature>
<evidence type="ECO:0000256" key="17">
    <source>
        <dbReference type="ARBA" id="ARBA00082097"/>
    </source>
</evidence>
<keyword evidence="9 18" id="KW-0175">Coiled coil</keyword>
<dbReference type="PANTHER" id="PTHR22878:SF71">
    <property type="entry name" value="DYNEIN, AXONEMAL, HEAVY CHAIN 3"/>
    <property type="match status" value="1"/>
</dbReference>
<dbReference type="PANTHER" id="PTHR22878">
    <property type="entry name" value="DYNEIN HEAVY CHAIN 6, AXONEMAL-LIKE-RELATED"/>
    <property type="match status" value="1"/>
</dbReference>
<dbReference type="Gene3D" id="3.40.50.300">
    <property type="entry name" value="P-loop containing nucleotide triphosphate hydrolases"/>
    <property type="match status" value="5"/>
</dbReference>
<dbReference type="FunFam" id="1.10.8.710:FF:000004">
    <property type="entry name" value="Dynein axonemal heavy chain 6"/>
    <property type="match status" value="1"/>
</dbReference>
<dbReference type="InterPro" id="IPR027417">
    <property type="entry name" value="P-loop_NTPase"/>
</dbReference>
<dbReference type="InterPro" id="IPR042219">
    <property type="entry name" value="AAA_lid_11_sf"/>
</dbReference>
<keyword evidence="6" id="KW-0547">Nucleotide-binding</keyword>
<dbReference type="Pfam" id="PF12781">
    <property type="entry name" value="AAA_9"/>
    <property type="match status" value="1"/>
</dbReference>
<evidence type="ECO:0000256" key="11">
    <source>
        <dbReference type="ARBA" id="ARBA00023175"/>
    </source>
</evidence>
<sequence>MCNVDDMDGSCHEIPKSDSIHHMSHSQMRPELPPLPASANEEPSELYQTVMSHSFHPPLMQRTSWTLAAPFKEQQHHRGPSDSIANNYSLTAQDLKLKDLLKVYQPVTVSVPRERLVQGLSSATKSSAEPNKKKMKFSPRGKEDLPGARLVCNSSVSCFLKKEAMAPQTAAGSRPMSPEEQIRVMLQEEMEIESKEPKPSKSDLERYYYYLTHGIRKDMIAPEDSEVMVRVSKLISNALLINPSLEPLVTVLLEEKENDYYNSLKKSIVDYILMDPMERKRLFIESVPRAFPQRTIRAPVPWHSVYRNAKKWNEEHLYTVNPMILALEELWFAEFKDLRFVRTAEILQGKLPLQPHEYQDVIRKHCLQARQVLLGRWIPTCAELFTSQKEHWIHFAPKSDFDSSRSIEEYFASVATFMSLQLRKLVIKSLEDLVAFFMIHKDGNDFEEPYQEMEFFIPQLIMINLEVSEPNIVFSPSFENCWKLIHDSFLEIIKSSEGIPKVESVLFPELKGYNLTLRTVSPEENLVSDFVDQTFEVFQKNQVGPHRYLNVYKKYDDLLDNKAEQNITAFLKENHEIDDFVTMINSIKKRRNEIASMHISVPLAMFCLDTMTINYELCERAQNLKDRLIQFQVDRNRDNNTSICNQYSYIAEKVSEIPSNTEELVLLIDFLKKSSDVTVFKLRRQLRNAIERLEFLMDYADLPQEDIKLNSTLLLWPDQIEDVFENSRNLLLSKRDQAEMDLAKRCSEFESKLEGYSKELEGFRKREVMTTEEMKTNVEKLSELSKNLDQALVEFELINKEEELLEKEKSTFPLLQTVMTNKEPYEQLWVTTYEFSTKSEEWMNGPLFLLNAEEISEEIGNMWRTIYKLTKTFADVPAPRRLAENVKVKIDKFKQHIPILSISCNPGMKDRHWHQISELVGSEIKPTETTCLANMLELGFSKFIEKLEPIGAAASKEYSLEKNLEKMKLEWVNMMFTFVKYRDTDTSILCTVDDIQLLLDDHVIKTQTMCGSPFIKPIETECRKWEEKLLRMQEILDAWLKCQATWLYLEPIFSSEDIIAQMPEEGRKFALVDGYWKSLMSQAVKDARVLMAADQPRMAEKLQEANILLEDIQRGLNDYLEKKRLFFPRFFFLSNDELLEILSETKDPLRVQPHLKKCFEGIARLEFTDALEIVGMISSEKETVPFTQKIYPAHAKGMVEKWLQQVEQMMLASMREVISLGIADYVQVPRDHWVLQWPGQVVICVSSIFWTQEVSQALVEKTLPAFLKKSNDQIAQIVQLVRGRLSSGARLTLGALTVIDVHARDVVAKLSEDSVCDLSDFQWISQLRYYWQAGDVQVQMVTTQIMYGYEYLGNSPRLVITPLTDRCYRTLMGALKLNLGGAPEGPAGTGKTETTKDLAKALAKQCVVFNCSDGLDYKAMGKFFKGLAQAGAWACFDEFNRIEVEVLSVVAQQILSIQQAIIRKLKVFLFEGTELLLNPTCAVFITMNPGYAGRAELPDNLKALFRTVAMMVPDYALIGEISLYSMGFLDSRSLAQKIVATYRLCSEQLSSQHHYDYGMRAVKSVLTAAGNLKLKYPEENESVLLLRALLDVNLAKFLAQDVPLFQGIISDLFPGVVLPKPDYEVFMEVLEKNIEKMKLQPVPWFIGKIIQIYEMMLVRHGYMIVGDPMGGKTCAYKVLAAALGDLNEANQMEEFAVDYKIINPKAITMGQLYGCFDQVSHEWTDGVLANAFREQASSVSDDRKWIIFDGPVDAVWIENMNTVLDDNKKLCLMSGEIIQMSPKMSLIFEPADLEQASPATVSRCGMIYMEPHQLGWKPLKDSYMDTLPSSLTEEHRELVSDMFMWLVQPSLEFIRLQCKFVVQTSPIHLAFSMMRLYSCLLDEVREIKEDESESLEGLTSQQIFLWLQGLFLFALVWTVASTINSDGRKKFDLFFRNLIMGLDDSNPRPKSVRLTKNNTFPERGSIYDFYFLKQGSGHWCSWTEYITKEEETIPSNAKVSELIIPTMETARQSFFLKTYLDHKVPMLFVGPTGTGKSAITNNFLLRLPKNIYLPNCINFSARTSAGQTQDIIMSKLDRRRKGLFGPPIGKKAVVFVDDLNMPAKEVYGAQPPIELLRQWIDHGYWFDKKDTTKLDIVDVLLVTAMGPPGGGRNDISGRFTRHLNVISISAFEDDILTKIFNSIADWHFGKGFDVAFLRYGRMLVQATMTIYRAAVQNFLPTPSKSHYVFNLRDFARVIQGVLLCPHTHLQDVEKLIRLWIHEIYRVFYDRLIDDEDRQVFFTMMKETTSSCFKQTVEKILIHLSPTGKIVDDNIRSLFFGDYLKPDSYPKVYDEITDLKRLTAVMEYYLEEFNNVSKAPMSLVMFRFAIEHISRICRVLKQNKGHLLLVGIGGSGRQSASRLSTFMNAYELYQIEISKSYSSSDWREDLKKVMLQAGVATKSTVFLFADNQIKDESFVEDINMLLNTGDVPNIFPADEKADLVEKMQTAARTEGQKVEVTPLSMYNFFIERVKKNLHIVLAMSPIGDAFRTRLRMFPSLINCCTIDWFQSWPTDALEMVANKFLEDVELDDNIRREVVSMCKYFQENVKELSLDYYHTLRRHNYVTPTSYLELILTFKTLLNSKRQEVDTMRSRYLTGLRKLEFAASQVAVMQVELTALQPQLIHTSEETARMMVKIEEETREADAKKVLVQADEKEANKAAAVAQGIKNECEGDLAEAMPALEAALAALDTLNPADISLVKSMQNPPGPVKLVMESICVMKGLKPERKPDPSGSGKMIEDYWGVSRKILGDLKFLESLKTYDKDNVPLAIMKRIRDRFIDHPDFQPAVIKNVSSACEGLCKWVRAMEVYDRVAKVVAPKRERLKEAEGKLATQMQALNRKRAELQLVEDRLQALNDEFEEMNAKKEALEDNIEICSQKLIRAEKLISGLGGEKDRWTEAARQLGVRYVNLTGDVLVSAGTVAYLGAFTVDYRANCQRQWLAQCKERVIPGSSDFSLSSTLGDPVKTRAWQLAGLPIDSFSVDNGIIVSNSRRWALMIDPQGQANKWIKNMEKTNKLSVTKLSDPGYVRTLENALQFGTPVLLENVGEELDAFIEPVLLKSTFKQQGVEYMRLGENIIEYSKDFKLYMTTRLRNPHYLPEVAVKVCLLNFMITPLGLQDQLLGIVAAKEKPELEEKKNALIVESARNKKQLKEIEDKILEVLSLSEGNILEDETAIRVLSSSKQLSEEISEKQEVASLTEMQIDATRLGYKPVAVHSATIFFCVSELANIEPMYQYSLAWFIALYVHSLAHSRKSGDLGQRIEHITEHFTLSVYSNVCRSLFEKDKLLFSLLLTVGILKERKQIDEEVWYFLLTGGVALDNPFPNPAPHWLSEKAWAEVVRASALPPLQGLREHVERYPEEWKPIYDSAWPHEESFPGSWNFLQGLERMAVLRCLRPDKMIPATRQLIAERMGGEYVEAPTFDLQGSYDDSSCCVPLIFVLSPGADPMAGLLKFADDVGMGGAKIETVSLGQGQGPVAAKMINTAIKEGTWVVLQNCHLATSWMPALEKICEEVIVPEATHVRFRLWLTSYPSEKFPVSILQNGIKMTNEPPKGLRANLLRSYLNDPISDPVFFQSCAKPAMWHKLMFGLCFFHAIVQERRNFGPLGWNIPYEFNESDLRISLRQIQMFLNEYKEVPFEALTYLTGECNYGGRVTDDKDRRLLLSLLSTFYCKDIEQDHYHVAPGDTYYIPPHGSYQSYVEYLRSLPITAHPEVFGLHENADITKDNQETNQLFQGVLLTLPRQSAGSGKSPQEVIEELAHDILSKLPDDFDLETVMTLYPVVYEESMNTVLRQELIRFNRLTKVVRKSLVSLGRAIKGQVLMSSELEDVFNSVLVGKVPAMWMAKSYPSLKALGGYVADLLARLAFFQEWIDSGPPVVFWISGFYFTQSFLTGVSQNYARRHTIPIDHIGFEFEVTTQETAMASSPEDGAYVKGLFLEGARWDRKAMQIGESLPKILYDPLPIIWLKPGESALFQHRDVYVCPVYKTSARRGTLSTTGHSTNYVLSIELPTDRPQKHWINRGVASLCQLDN</sequence>
<reference evidence="21 22" key="1">
    <citation type="journal article" date="2020" name="Nature">
        <title>Six reference-quality genomes reveal evolution of bat adaptations.</title>
        <authorList>
            <person name="Jebb D."/>
            <person name="Huang Z."/>
            <person name="Pippel M."/>
            <person name="Hughes G.M."/>
            <person name="Lavrichenko K."/>
            <person name="Devanna P."/>
            <person name="Winkler S."/>
            <person name="Jermiin L.S."/>
            <person name="Skirmuntt E.C."/>
            <person name="Katzourakis A."/>
            <person name="Burkitt-Gray L."/>
            <person name="Ray D.A."/>
            <person name="Sullivan K.A.M."/>
            <person name="Roscito J.G."/>
            <person name="Kirilenko B.M."/>
            <person name="Davalos L.M."/>
            <person name="Corthals A.P."/>
            <person name="Power M.L."/>
            <person name="Jones G."/>
            <person name="Ransome R.D."/>
            <person name="Dechmann D.K.N."/>
            <person name="Locatelli A.G."/>
            <person name="Puechmaille S.J."/>
            <person name="Fedrigo O."/>
            <person name="Jarvis E.D."/>
            <person name="Hiller M."/>
            <person name="Vernes S.C."/>
            <person name="Myers E.W."/>
            <person name="Teeling E.C."/>
        </authorList>
    </citation>
    <scope>NUCLEOTIDE SEQUENCE [LARGE SCALE GENOMIC DNA]</scope>
    <source>
        <strain evidence="21">MRouAeg1</strain>
        <tissue evidence="21">Muscle</tissue>
    </source>
</reference>
<keyword evidence="8" id="KW-0243">Dynein</keyword>
<dbReference type="InterPro" id="IPR041589">
    <property type="entry name" value="DNAH3_AAA_lid_1"/>
</dbReference>
<dbReference type="FunFam" id="3.40.50.300:FF:001328">
    <property type="entry name" value="Dynein heavy chain 6, axonemal"/>
    <property type="match status" value="1"/>
</dbReference>
<feature type="compositionally biased region" description="Polar residues" evidence="19">
    <location>
        <begin position="120"/>
        <end position="129"/>
    </location>
</feature>
<dbReference type="Gene3D" id="1.10.8.720">
    <property type="entry name" value="Region D6 of dynein motor"/>
    <property type="match status" value="1"/>
</dbReference>
<dbReference type="FunFam" id="3.10.490.20:FF:000001">
    <property type="entry name" value="dynein heavy chain 7, axonemal"/>
    <property type="match status" value="1"/>
</dbReference>
<evidence type="ECO:0000256" key="12">
    <source>
        <dbReference type="ARBA" id="ARBA00023212"/>
    </source>
</evidence>
<keyword evidence="10" id="KW-0969">Cilium</keyword>
<dbReference type="FunFam" id="1.20.58.1120:FF:000005">
    <property type="entry name" value="Dynein, axonemal, heavy chain 12"/>
    <property type="match status" value="1"/>
</dbReference>
<dbReference type="CDD" id="cd00009">
    <property type="entry name" value="AAA"/>
    <property type="match status" value="1"/>
</dbReference>
<evidence type="ECO:0000256" key="2">
    <source>
        <dbReference type="ARBA" id="ARBA00008887"/>
    </source>
</evidence>
<evidence type="ECO:0000256" key="14">
    <source>
        <dbReference type="ARBA" id="ARBA00057074"/>
    </source>
</evidence>
<dbReference type="FunFam" id="3.20.180.20:FF:000003">
    <property type="entry name" value="Dynein heavy chain 12, axonemal"/>
    <property type="match status" value="1"/>
</dbReference>
<evidence type="ECO:0000256" key="10">
    <source>
        <dbReference type="ARBA" id="ARBA00023069"/>
    </source>
</evidence>
<dbReference type="SMART" id="SM00382">
    <property type="entry name" value="AAA"/>
    <property type="match status" value="2"/>
</dbReference>
<dbReference type="Gene3D" id="3.10.490.20">
    <property type="match status" value="1"/>
</dbReference>
<dbReference type="InterPro" id="IPR041228">
    <property type="entry name" value="Dynein_C"/>
</dbReference>
<dbReference type="FunFam" id="3.40.50.300:FF:000362">
    <property type="entry name" value="Dynein, axonemal, heavy chain 6"/>
    <property type="match status" value="1"/>
</dbReference>
<dbReference type="FunFam" id="3.40.50.300:FF:002141">
    <property type="entry name" value="Dynein heavy chain"/>
    <property type="match status" value="1"/>
</dbReference>
<feature type="compositionally biased region" description="Basic and acidic residues" evidence="19">
    <location>
        <begin position="9"/>
        <end position="21"/>
    </location>
</feature>
<dbReference type="FunFam" id="1.20.140.100:FF:000004">
    <property type="entry name" value="Dynein axonemal heavy chain 6"/>
    <property type="match status" value="1"/>
</dbReference>
<dbReference type="InterPro" id="IPR024743">
    <property type="entry name" value="Dynein_HC_stalk"/>
</dbReference>
<dbReference type="GO" id="GO:0005524">
    <property type="term" value="F:ATP binding"/>
    <property type="evidence" value="ECO:0007669"/>
    <property type="project" value="UniProtKB-KW"/>
</dbReference>
<dbReference type="InterPro" id="IPR042222">
    <property type="entry name" value="Dynein_2_N"/>
</dbReference>
<dbReference type="Proteomes" id="UP000593571">
    <property type="component" value="Unassembled WGS sequence"/>
</dbReference>
<dbReference type="FunFam" id="1.10.8.720:FF:000001">
    <property type="entry name" value="dynein heavy chain 7, axonemal"/>
    <property type="match status" value="1"/>
</dbReference>
<dbReference type="FunFam" id="1.10.472.130:FF:000008">
    <property type="entry name" value="Dynein axonemal heavy chain 3"/>
    <property type="match status" value="1"/>
</dbReference>
<evidence type="ECO:0000256" key="8">
    <source>
        <dbReference type="ARBA" id="ARBA00023017"/>
    </source>
</evidence>
<keyword evidence="5" id="KW-0493">Microtubule</keyword>
<evidence type="ECO:0000259" key="20">
    <source>
        <dbReference type="SMART" id="SM00382"/>
    </source>
</evidence>
<dbReference type="Gene3D" id="1.20.1270.280">
    <property type="match status" value="1"/>
</dbReference>
<evidence type="ECO:0000313" key="21">
    <source>
        <dbReference type="EMBL" id="KAF6440344.1"/>
    </source>
</evidence>
<comment type="subcellular location">
    <subcellularLocation>
        <location evidence="1">Cytoplasm</location>
        <location evidence="1">Cytoskeleton</location>
        <location evidence="1">Cilium axoneme</location>
    </subcellularLocation>
</comment>
<dbReference type="InterPro" id="IPR003593">
    <property type="entry name" value="AAA+_ATPase"/>
</dbReference>
<dbReference type="Gene3D" id="1.20.920.20">
    <property type="match status" value="1"/>
</dbReference>
<dbReference type="Gene3D" id="1.20.58.1120">
    <property type="match status" value="1"/>
</dbReference>
<evidence type="ECO:0000256" key="4">
    <source>
        <dbReference type="ARBA" id="ARBA00022490"/>
    </source>
</evidence>
<dbReference type="GO" id="GO:0045505">
    <property type="term" value="F:dynein intermediate chain binding"/>
    <property type="evidence" value="ECO:0007669"/>
    <property type="project" value="InterPro"/>
</dbReference>
<evidence type="ECO:0000256" key="18">
    <source>
        <dbReference type="SAM" id="Coils"/>
    </source>
</evidence>
<evidence type="ECO:0000256" key="3">
    <source>
        <dbReference type="ARBA" id="ARBA00011655"/>
    </source>
</evidence>
<dbReference type="FunFam" id="1.20.920.20:FF:000006">
    <property type="entry name" value="Dynein, axonemal, heavy chain 6"/>
    <property type="match status" value="1"/>
</dbReference>
<dbReference type="Gene3D" id="1.20.140.100">
    <property type="entry name" value="Dynein heavy chain, N-terminal domain 2"/>
    <property type="match status" value="1"/>
</dbReference>
<dbReference type="Pfam" id="PF12780">
    <property type="entry name" value="AAA_8"/>
    <property type="match status" value="1"/>
</dbReference>
<dbReference type="InterPro" id="IPR043157">
    <property type="entry name" value="Dynein_AAA1S"/>
</dbReference>
<dbReference type="InterPro" id="IPR035699">
    <property type="entry name" value="AAA_6"/>
</dbReference>
<dbReference type="OrthoDB" id="5593012at2759"/>
<dbReference type="InterPro" id="IPR026983">
    <property type="entry name" value="DHC"/>
</dbReference>
<comment type="caution">
    <text evidence="21">The sequence shown here is derived from an EMBL/GenBank/DDBJ whole genome shotgun (WGS) entry which is preliminary data.</text>
</comment>
<dbReference type="InterPro" id="IPR024317">
    <property type="entry name" value="Dynein_heavy_chain_D4_dom"/>
</dbReference>
<dbReference type="Pfam" id="PF12774">
    <property type="entry name" value="AAA_6"/>
    <property type="match status" value="1"/>
</dbReference>
<keyword evidence="11" id="KW-0505">Motor protein</keyword>
<dbReference type="Pfam" id="PF18199">
    <property type="entry name" value="Dynein_C"/>
    <property type="match status" value="1"/>
</dbReference>
<dbReference type="Gene3D" id="1.10.287.2620">
    <property type="match status" value="1"/>
</dbReference>
<dbReference type="Pfam" id="PF18198">
    <property type="entry name" value="AAA_lid_11"/>
    <property type="match status" value="1"/>
</dbReference>
<dbReference type="InterPro" id="IPR041466">
    <property type="entry name" value="Dynein_AAA5_ext"/>
</dbReference>
<feature type="coiled-coil region" evidence="18">
    <location>
        <begin position="746"/>
        <end position="808"/>
    </location>
</feature>
<keyword evidence="12" id="KW-0206">Cytoskeleton</keyword>
<dbReference type="Pfam" id="PF17857">
    <property type="entry name" value="AAA_lid_1"/>
    <property type="match status" value="1"/>
</dbReference>
<dbReference type="GO" id="GO:0008569">
    <property type="term" value="F:minus-end-directed microtubule motor activity"/>
    <property type="evidence" value="ECO:0007669"/>
    <property type="project" value="InterPro"/>
</dbReference>
<dbReference type="InterPro" id="IPR035706">
    <property type="entry name" value="AAA_9"/>
</dbReference>
<name>A0A7J8EXW0_ROUAE</name>
<dbReference type="FunFam" id="3.40.50.300:FF:000223">
    <property type="entry name" value="Dynein heavy chain 3, axonemal"/>
    <property type="match status" value="1"/>
</dbReference>
<dbReference type="EMBL" id="JACASE010000008">
    <property type="protein sequence ID" value="KAF6440344.1"/>
    <property type="molecule type" value="Genomic_DNA"/>
</dbReference>
<dbReference type="Gene3D" id="1.20.920.30">
    <property type="match status" value="1"/>
</dbReference>
<comment type="subunit">
    <text evidence="3">Consists of at least two heavy chains and a number of intermediate and light chains.</text>
</comment>
<keyword evidence="7" id="KW-0067">ATP-binding</keyword>
<evidence type="ECO:0000313" key="22">
    <source>
        <dbReference type="Proteomes" id="UP000593571"/>
    </source>
</evidence>
<evidence type="ECO:0000256" key="15">
    <source>
        <dbReference type="ARBA" id="ARBA00071812"/>
    </source>
</evidence>
<evidence type="ECO:0000256" key="7">
    <source>
        <dbReference type="ARBA" id="ARBA00022840"/>
    </source>
</evidence>
<dbReference type="Pfam" id="PF08393">
    <property type="entry name" value="DHC_N2"/>
    <property type="match status" value="1"/>
</dbReference>
<dbReference type="InterPro" id="IPR004273">
    <property type="entry name" value="Dynein_heavy_D6_P-loop"/>
</dbReference>
<dbReference type="Gene3D" id="1.10.472.130">
    <property type="match status" value="1"/>
</dbReference>
<dbReference type="GO" id="GO:0005874">
    <property type="term" value="C:microtubule"/>
    <property type="evidence" value="ECO:0007669"/>
    <property type="project" value="UniProtKB-KW"/>
</dbReference>
<proteinExistence type="inferred from homology"/>
<keyword evidence="22" id="KW-1185">Reference proteome</keyword>
<dbReference type="Pfam" id="PF12775">
    <property type="entry name" value="AAA_7"/>
    <property type="match status" value="1"/>
</dbReference>
<dbReference type="Pfam" id="PF03028">
    <property type="entry name" value="Dynein_heavy"/>
    <property type="match status" value="1"/>
</dbReference>
<keyword evidence="13" id="KW-0966">Cell projection</keyword>
<dbReference type="FunFam" id="1.10.287.2620:FF:000002">
    <property type="entry name" value="Dynein heavy chain 2, axonemal"/>
    <property type="match status" value="1"/>
</dbReference>
<dbReference type="FunFam" id="1.20.920.30:FF:000002">
    <property type="entry name" value="Dynein axonemal heavy chain 3"/>
    <property type="match status" value="1"/>
</dbReference>
<dbReference type="SUPFAM" id="SSF52540">
    <property type="entry name" value="P-loop containing nucleoside triphosphate hydrolases"/>
    <property type="match status" value="4"/>
</dbReference>
<dbReference type="Gene3D" id="6.10.140.1060">
    <property type="match status" value="1"/>
</dbReference>
<organism evidence="21 22">
    <name type="scientific">Rousettus aegyptiacus</name>
    <name type="common">Egyptian fruit bat</name>
    <name type="synonym">Pteropus aegyptiacus</name>
    <dbReference type="NCBI Taxonomy" id="9407"/>
    <lineage>
        <taxon>Eukaryota</taxon>
        <taxon>Metazoa</taxon>
        <taxon>Chordata</taxon>
        <taxon>Craniata</taxon>
        <taxon>Vertebrata</taxon>
        <taxon>Euteleostomi</taxon>
        <taxon>Mammalia</taxon>
        <taxon>Eutheria</taxon>
        <taxon>Laurasiatheria</taxon>
        <taxon>Chiroptera</taxon>
        <taxon>Yinpterochiroptera</taxon>
        <taxon>Pteropodoidea</taxon>
        <taxon>Pteropodidae</taxon>
        <taxon>Rousettinae</taxon>
        <taxon>Rousettus</taxon>
    </lineage>
</organism>
<evidence type="ECO:0000256" key="1">
    <source>
        <dbReference type="ARBA" id="ARBA00004430"/>
    </source>
</evidence>
<dbReference type="Pfam" id="PF17852">
    <property type="entry name" value="Dynein_AAA_lid"/>
    <property type="match status" value="1"/>
</dbReference>
<dbReference type="GO" id="GO:0005858">
    <property type="term" value="C:axonemal dynein complex"/>
    <property type="evidence" value="ECO:0007669"/>
    <property type="project" value="UniProtKB-ARBA"/>
</dbReference>
<dbReference type="GO" id="GO:0051959">
    <property type="term" value="F:dynein light intermediate chain binding"/>
    <property type="evidence" value="ECO:0007669"/>
    <property type="project" value="InterPro"/>
</dbReference>
<evidence type="ECO:0000256" key="6">
    <source>
        <dbReference type="ARBA" id="ARBA00022741"/>
    </source>
</evidence>
<dbReference type="Gene3D" id="3.20.180.20">
    <property type="entry name" value="Dynein heavy chain, N-terminal domain 2"/>
    <property type="match status" value="1"/>
</dbReference>
<evidence type="ECO:0000256" key="13">
    <source>
        <dbReference type="ARBA" id="ARBA00023273"/>
    </source>
</evidence>
<comment type="function">
    <text evidence="14">Force generating protein of respiratory cilia. Produces force towards the minus ends of microtubules. Dynein has ATPase activity; the force-producing power stroke is thought to occur on release of ADP. Involved in sperm motility; implicated in sperm flagellar assembly.</text>
</comment>
<feature type="region of interest" description="Disordered" evidence="19">
    <location>
        <begin position="120"/>
        <end position="140"/>
    </location>
</feature>
<feature type="domain" description="AAA+ ATPase" evidence="20">
    <location>
        <begin position="1377"/>
        <end position="1516"/>
    </location>
</feature>
<dbReference type="FunFam" id="3.40.50.300:FF:005585">
    <property type="entry name" value="Predicted protein"/>
    <property type="match status" value="1"/>
</dbReference>
<keyword evidence="4" id="KW-0963">Cytoplasm</keyword>
<dbReference type="InterPro" id="IPR042228">
    <property type="entry name" value="Dynein_linker_3"/>
</dbReference>
<dbReference type="FunFam" id="1.20.1270.280:FF:000001">
    <property type="entry name" value="dynein heavy chain 7, axonemal"/>
    <property type="match status" value="1"/>
</dbReference>
<dbReference type="FunFam" id="3.40.50.300:FF:000063">
    <property type="entry name" value="dynein heavy chain 6, axonemal"/>
    <property type="match status" value="1"/>
</dbReference>
<gene>
    <name evidence="21" type="ORF">HJG63_003971</name>
</gene>